<dbReference type="eggNOG" id="ENOG5031N0P">
    <property type="taxonomic scope" value="Bacteria"/>
</dbReference>
<evidence type="ECO:0000256" key="1">
    <source>
        <dbReference type="SAM" id="MobiDB-lite"/>
    </source>
</evidence>
<protein>
    <submittedName>
        <fullName evidence="2">Uncharacterized protein</fullName>
    </submittedName>
</protein>
<reference evidence="2 3" key="1">
    <citation type="submission" date="2013-02" db="EMBL/GenBank/DDBJ databases">
        <title>The complete genome sequence of Corynebacterium callunae DSM 20147.</title>
        <authorList>
            <person name="Ruckert C."/>
            <person name="Albersmeier A."/>
            <person name="Kalinowski J."/>
        </authorList>
    </citation>
    <scope>NUCLEOTIDE SEQUENCE [LARGE SCALE GENOMIC DNA]</scope>
    <source>
        <strain evidence="2 3">DSM 20147</strain>
        <plasmid evidence="2 3">pCC2</plasmid>
    </source>
</reference>
<proteinExistence type="predicted"/>
<dbReference type="RefSeq" id="WP_015453130.1">
    <property type="nucleotide sequence ID" value="NC_020553.1"/>
</dbReference>
<feature type="compositionally biased region" description="Basic and acidic residues" evidence="1">
    <location>
        <begin position="102"/>
        <end position="113"/>
    </location>
</feature>
<accession>M1UP70</accession>
<dbReference type="Proteomes" id="UP000011760">
    <property type="component" value="Plasmid pCC2"/>
</dbReference>
<dbReference type="AlphaFoldDB" id="M1UP70"/>
<dbReference type="KEGG" id="ccn:H924_13400"/>
<evidence type="ECO:0000313" key="2">
    <source>
        <dbReference type="EMBL" id="AGG68069.1"/>
    </source>
</evidence>
<keyword evidence="3" id="KW-1185">Reference proteome</keyword>
<geneLocation type="plasmid" evidence="2 3">
    <name>pCC2</name>
</geneLocation>
<evidence type="ECO:0000313" key="3">
    <source>
        <dbReference type="Proteomes" id="UP000011760"/>
    </source>
</evidence>
<organism evidence="2 3">
    <name type="scientific">Corynebacterium callunae DSM 20147</name>
    <dbReference type="NCBI Taxonomy" id="1121353"/>
    <lineage>
        <taxon>Bacteria</taxon>
        <taxon>Bacillati</taxon>
        <taxon>Actinomycetota</taxon>
        <taxon>Actinomycetes</taxon>
        <taxon>Mycobacteriales</taxon>
        <taxon>Corynebacteriaceae</taxon>
        <taxon>Corynebacterium</taxon>
    </lineage>
</organism>
<feature type="region of interest" description="Disordered" evidence="1">
    <location>
        <begin position="94"/>
        <end position="113"/>
    </location>
</feature>
<gene>
    <name evidence="2" type="ORF">H924_13400</name>
</gene>
<keyword evidence="2" id="KW-0614">Plasmid</keyword>
<name>M1UP70_9CORY</name>
<sequence length="217" mass="25473">MILESDVTSTYKAYKPQAPQEEITALFEEIREVELHRRSYWEEELKKAWMKANRGEQPGFLETLAILDQAAQHAEMQVRGEYLEPLTQQIVQQQLENEEAEETAKTERSHQEALADPDLWWQEPWRIQPSDDAKDLAEWLWPESTTTFAILADNLLTLRQLHDLPLPWQFLDGIVDTSDPLYQELTTQIAAAEIRSNNLKAQRQENISRYRQQQNQQ</sequence>
<dbReference type="HOGENOM" id="CLU_1270513_0_0_11"/>
<dbReference type="EMBL" id="CP004356">
    <property type="protein sequence ID" value="AGG68069.1"/>
    <property type="molecule type" value="Genomic_DNA"/>
</dbReference>